<evidence type="ECO:0000313" key="2">
    <source>
        <dbReference type="EMBL" id="OAP56052.1"/>
    </source>
</evidence>
<comment type="caution">
    <text evidence="2">The sequence shown here is derived from an EMBL/GenBank/DDBJ whole genome shotgun (WGS) entry which is preliminary data.</text>
</comment>
<dbReference type="RefSeq" id="XP_018689419.1">
    <property type="nucleotide sequence ID" value="XM_018840738.1"/>
</dbReference>
<reference evidence="2 3" key="1">
    <citation type="submission" date="2016-04" db="EMBL/GenBank/DDBJ databases">
        <title>Draft genome of Fonsecaea erecta CBS 125763.</title>
        <authorList>
            <person name="Weiss V.A."/>
            <person name="Vicente V.A."/>
            <person name="Raittz R.T."/>
            <person name="Moreno L.F."/>
            <person name="De Souza E.M."/>
            <person name="Pedrosa F.O."/>
            <person name="Steffens M.B."/>
            <person name="Faoro H."/>
            <person name="Tadra-Sfeir M.Z."/>
            <person name="Najafzadeh M.J."/>
            <person name="Felipe M.S."/>
            <person name="Teixeira M."/>
            <person name="Sun J."/>
            <person name="Xi L."/>
            <person name="Gomes R."/>
            <person name="De Azevedo C.M."/>
            <person name="Salgado C.G."/>
            <person name="Da Silva M.B."/>
            <person name="Nascimento M.F."/>
            <person name="Queiroz-Telles F."/>
            <person name="Attili D.S."/>
            <person name="Gorbushina A."/>
        </authorList>
    </citation>
    <scope>NUCLEOTIDE SEQUENCE [LARGE SCALE GENOMIC DNA]</scope>
    <source>
        <strain evidence="2 3">CBS 125763</strain>
    </source>
</reference>
<dbReference type="AlphaFoldDB" id="A0A178Z8Q3"/>
<accession>A0A178Z8Q3</accession>
<feature type="region of interest" description="Disordered" evidence="1">
    <location>
        <begin position="1"/>
        <end position="72"/>
    </location>
</feature>
<feature type="region of interest" description="Disordered" evidence="1">
    <location>
        <begin position="89"/>
        <end position="119"/>
    </location>
</feature>
<protein>
    <submittedName>
        <fullName evidence="2">Uncharacterized protein</fullName>
    </submittedName>
</protein>
<evidence type="ECO:0000313" key="3">
    <source>
        <dbReference type="Proteomes" id="UP000078343"/>
    </source>
</evidence>
<keyword evidence="3" id="KW-1185">Reference proteome</keyword>
<name>A0A178Z8Q3_9EURO</name>
<gene>
    <name evidence="2" type="ORF">AYL99_09231</name>
</gene>
<proteinExistence type="predicted"/>
<dbReference type="EMBL" id="LVYI01000009">
    <property type="protein sequence ID" value="OAP56052.1"/>
    <property type="molecule type" value="Genomic_DNA"/>
</dbReference>
<sequence length="119" mass="12285">MAQTRGATGNAKPRVFTSVSTEPVRKRKTTSAATTDGTTKKRKTASKKAGATTAGVTKKRAPATQHKRKPTVTDKVEGAVEKVVGAVEGKPGKKAAGTKKMKGTDGKGGKVPKAARIEV</sequence>
<dbReference type="Proteomes" id="UP000078343">
    <property type="component" value="Unassembled WGS sequence"/>
</dbReference>
<feature type="compositionally biased region" description="Basic residues" evidence="1">
    <location>
        <begin position="57"/>
        <end position="70"/>
    </location>
</feature>
<organism evidence="2 3">
    <name type="scientific">Fonsecaea erecta</name>
    <dbReference type="NCBI Taxonomy" id="1367422"/>
    <lineage>
        <taxon>Eukaryota</taxon>
        <taxon>Fungi</taxon>
        <taxon>Dikarya</taxon>
        <taxon>Ascomycota</taxon>
        <taxon>Pezizomycotina</taxon>
        <taxon>Eurotiomycetes</taxon>
        <taxon>Chaetothyriomycetidae</taxon>
        <taxon>Chaetothyriales</taxon>
        <taxon>Herpotrichiellaceae</taxon>
        <taxon>Fonsecaea</taxon>
    </lineage>
</organism>
<dbReference type="GeneID" id="30013399"/>
<evidence type="ECO:0000256" key="1">
    <source>
        <dbReference type="SAM" id="MobiDB-lite"/>
    </source>
</evidence>
<feature type="compositionally biased region" description="Low complexity" evidence="1">
    <location>
        <begin position="47"/>
        <end position="56"/>
    </location>
</feature>
<feature type="compositionally biased region" description="Basic residues" evidence="1">
    <location>
        <begin position="92"/>
        <end position="101"/>
    </location>
</feature>